<dbReference type="Gene3D" id="3.30.310.70">
    <property type="entry name" value="TT1751-like domain"/>
    <property type="match status" value="1"/>
</dbReference>
<feature type="signal peptide" evidence="1">
    <location>
        <begin position="1"/>
        <end position="20"/>
    </location>
</feature>
<dbReference type="EMBL" id="JAQBIE010000010">
    <property type="protein sequence ID" value="MDB6177650.1"/>
    <property type="molecule type" value="Genomic_DNA"/>
</dbReference>
<keyword evidence="1" id="KW-0732">Signal</keyword>
<dbReference type="SUPFAM" id="SSF103247">
    <property type="entry name" value="TT1751-like"/>
    <property type="match status" value="1"/>
</dbReference>
<proteinExistence type="predicted"/>
<sequence length="148" mass="15823">MPRLMTALIASIALAGPALADLEEIPAEGSVAEVADRLETAITEAGANLFLRVDHAEGAASVDMELADSQLLVFGNPKLGTLPMQQDIRAGLHLPLKMLVFSQDGETRIAWEEPDEMFDDLDIDDDAPYLAKMDGALKSFAQKAAGTQ</sequence>
<accession>A0ABT4ZEB4</accession>
<comment type="caution">
    <text evidence="3">The sequence shown here is derived from an EMBL/GenBank/DDBJ whole genome shotgun (WGS) entry which is preliminary data.</text>
</comment>
<dbReference type="Proteomes" id="UP001165641">
    <property type="component" value="Unassembled WGS sequence"/>
</dbReference>
<evidence type="ECO:0000313" key="4">
    <source>
        <dbReference type="Proteomes" id="UP001165641"/>
    </source>
</evidence>
<keyword evidence="4" id="KW-1185">Reference proteome</keyword>
<evidence type="ECO:0000259" key="2">
    <source>
        <dbReference type="Pfam" id="PF03625"/>
    </source>
</evidence>
<dbReference type="PANTHER" id="PTHR38342:SF2">
    <property type="entry name" value="INNER MEMBRANE OR EXPORTED"/>
    <property type="match status" value="1"/>
</dbReference>
<dbReference type="RefSeq" id="WP_271888775.1">
    <property type="nucleotide sequence ID" value="NZ_JAQBIE010000010.1"/>
</dbReference>
<protein>
    <submittedName>
        <fullName evidence="3">DUF302 domain-containing protein</fullName>
    </submittedName>
</protein>
<feature type="chain" id="PRO_5046311864" evidence="1">
    <location>
        <begin position="21"/>
        <end position="148"/>
    </location>
</feature>
<organism evidence="3 4">
    <name type="scientific">Paracoccus onchidii</name>
    <dbReference type="NCBI Taxonomy" id="3017813"/>
    <lineage>
        <taxon>Bacteria</taxon>
        <taxon>Pseudomonadati</taxon>
        <taxon>Pseudomonadota</taxon>
        <taxon>Alphaproteobacteria</taxon>
        <taxon>Rhodobacterales</taxon>
        <taxon>Paracoccaceae</taxon>
        <taxon>Paracoccus</taxon>
    </lineage>
</organism>
<name>A0ABT4ZEB4_9RHOB</name>
<dbReference type="PANTHER" id="PTHR38342">
    <property type="entry name" value="SLR5037 PROTEIN"/>
    <property type="match status" value="1"/>
</dbReference>
<dbReference type="Pfam" id="PF03625">
    <property type="entry name" value="DUF302"/>
    <property type="match status" value="1"/>
</dbReference>
<dbReference type="InterPro" id="IPR005180">
    <property type="entry name" value="DUF302"/>
</dbReference>
<feature type="domain" description="DUF302" evidence="2">
    <location>
        <begin position="53"/>
        <end position="114"/>
    </location>
</feature>
<gene>
    <name evidence="3" type="ORF">PAF17_09005</name>
</gene>
<dbReference type="CDD" id="cd14797">
    <property type="entry name" value="DUF302"/>
    <property type="match status" value="1"/>
</dbReference>
<evidence type="ECO:0000256" key="1">
    <source>
        <dbReference type="SAM" id="SignalP"/>
    </source>
</evidence>
<evidence type="ECO:0000313" key="3">
    <source>
        <dbReference type="EMBL" id="MDB6177650.1"/>
    </source>
</evidence>
<dbReference type="InterPro" id="IPR035923">
    <property type="entry name" value="TT1751-like_sf"/>
</dbReference>
<reference evidence="3" key="1">
    <citation type="submission" date="2022-12" db="EMBL/GenBank/DDBJ databases">
        <title>Paracoccus onchidii sp. nov., isolated from a marine invertebrate from the South China Sea.</title>
        <authorList>
            <person name="Xu S."/>
            <person name="Liu Z."/>
            <person name="Xu Y."/>
        </authorList>
    </citation>
    <scope>NUCLEOTIDE SEQUENCE</scope>
    <source>
        <strain evidence="3">Z330</strain>
    </source>
</reference>